<keyword evidence="1" id="KW-1133">Transmembrane helix</keyword>
<comment type="caution">
    <text evidence="2">The sequence shown here is derived from an EMBL/GenBank/DDBJ whole genome shotgun (WGS) entry which is preliminary data.</text>
</comment>
<accession>A0A7X0FSN8</accession>
<evidence type="ECO:0008006" key="4">
    <source>
        <dbReference type="Google" id="ProtNLM"/>
    </source>
</evidence>
<proteinExistence type="predicted"/>
<feature type="transmembrane region" description="Helical" evidence="1">
    <location>
        <begin position="21"/>
        <end position="42"/>
    </location>
</feature>
<dbReference type="EMBL" id="JACHML010000001">
    <property type="protein sequence ID" value="MBB6392392.1"/>
    <property type="molecule type" value="Genomic_DNA"/>
</dbReference>
<evidence type="ECO:0000313" key="3">
    <source>
        <dbReference type="Proteomes" id="UP000537775"/>
    </source>
</evidence>
<dbReference type="AlphaFoldDB" id="A0A7X0FSN8"/>
<dbReference type="InterPro" id="IPR025443">
    <property type="entry name" value="DUF4307"/>
</dbReference>
<keyword evidence="1" id="KW-0812">Transmembrane</keyword>
<keyword evidence="1" id="KW-0472">Membrane</keyword>
<name>A0A7X0FSN8_9MICO</name>
<evidence type="ECO:0000256" key="1">
    <source>
        <dbReference type="SAM" id="Phobius"/>
    </source>
</evidence>
<organism evidence="2 3">
    <name type="scientific">Microbacterium thalassium</name>
    <dbReference type="NCBI Taxonomy" id="362649"/>
    <lineage>
        <taxon>Bacteria</taxon>
        <taxon>Bacillati</taxon>
        <taxon>Actinomycetota</taxon>
        <taxon>Actinomycetes</taxon>
        <taxon>Micrococcales</taxon>
        <taxon>Microbacteriaceae</taxon>
        <taxon>Microbacterium</taxon>
    </lineage>
</organism>
<evidence type="ECO:0000313" key="2">
    <source>
        <dbReference type="EMBL" id="MBB6392392.1"/>
    </source>
</evidence>
<dbReference type="Proteomes" id="UP000537775">
    <property type="component" value="Unassembled WGS sequence"/>
</dbReference>
<keyword evidence="3" id="KW-1185">Reference proteome</keyword>
<dbReference type="Pfam" id="PF14155">
    <property type="entry name" value="DUF4307"/>
    <property type="match status" value="1"/>
</dbReference>
<reference evidence="2 3" key="1">
    <citation type="submission" date="2020-08" db="EMBL/GenBank/DDBJ databases">
        <title>Sequencing the genomes of 1000 actinobacteria strains.</title>
        <authorList>
            <person name="Klenk H.-P."/>
        </authorList>
    </citation>
    <scope>NUCLEOTIDE SEQUENCE [LARGE SCALE GENOMIC DNA]</scope>
    <source>
        <strain evidence="2 3">DSM 12511</strain>
    </source>
</reference>
<protein>
    <recommendedName>
        <fullName evidence="4">DUF4307 domain-containing protein</fullName>
    </recommendedName>
</protein>
<sequence length="130" mass="13873">MTTPEMLDERYGRTRPAMPRWVVVAVIVVAAVGFGAVGWSIFAANIDAVDADTTGFEVVDEHSVAVSFQFSGPVGRSIACALEAQDREHGVVGWKVVEYPASDLPARAFREVLATTGDATTGLVNSCWVT</sequence>
<gene>
    <name evidence="2" type="ORF">HD594_002705</name>
</gene>
<dbReference type="RefSeq" id="WP_184751461.1">
    <property type="nucleotide sequence ID" value="NZ_BAAAJR010000013.1"/>
</dbReference>